<dbReference type="SMART" id="SM00389">
    <property type="entry name" value="HOX"/>
    <property type="match status" value="1"/>
</dbReference>
<reference evidence="9" key="1">
    <citation type="submission" date="2019-03" db="EMBL/GenBank/DDBJ databases">
        <title>Dorsoventral dissociation of Hox gene expression underpins diversification of mollusks.</title>
        <authorList>
            <person name="Huan P."/>
            <person name="Wang Q."/>
            <person name="Tan S."/>
            <person name="Liu B."/>
        </authorList>
    </citation>
    <scope>NUCLEOTIDE SEQUENCE</scope>
</reference>
<dbReference type="Pfam" id="PF00046">
    <property type="entry name" value="Homeodomain"/>
    <property type="match status" value="1"/>
</dbReference>
<feature type="compositionally biased region" description="Basic and acidic residues" evidence="7">
    <location>
        <begin position="470"/>
        <end position="482"/>
    </location>
</feature>
<dbReference type="GO" id="GO:0000981">
    <property type="term" value="F:DNA-binding transcription factor activity, RNA polymerase II-specific"/>
    <property type="evidence" value="ECO:0007669"/>
    <property type="project" value="InterPro"/>
</dbReference>
<evidence type="ECO:0000256" key="2">
    <source>
        <dbReference type="ARBA" id="ARBA00023125"/>
    </source>
</evidence>
<dbReference type="GO" id="GO:0005634">
    <property type="term" value="C:nucleus"/>
    <property type="evidence" value="ECO:0007669"/>
    <property type="project" value="UniProtKB-SubCell"/>
</dbReference>
<keyword evidence="2 5" id="KW-0238">DNA-binding</keyword>
<name>A0A4D6QHG9_9MOLL</name>
<evidence type="ECO:0000313" key="9">
    <source>
        <dbReference type="EMBL" id="QCF47206.1"/>
    </source>
</evidence>
<feature type="compositionally biased region" description="Basic and acidic residues" evidence="7">
    <location>
        <begin position="268"/>
        <end position="280"/>
    </location>
</feature>
<feature type="compositionally biased region" description="Low complexity" evidence="7">
    <location>
        <begin position="235"/>
        <end position="245"/>
    </location>
</feature>
<dbReference type="GO" id="GO:0045944">
    <property type="term" value="P:positive regulation of transcription by RNA polymerase II"/>
    <property type="evidence" value="ECO:0007669"/>
    <property type="project" value="UniProtKB-ARBA"/>
</dbReference>
<evidence type="ECO:0000256" key="1">
    <source>
        <dbReference type="ARBA" id="ARBA00022473"/>
    </source>
</evidence>
<evidence type="ECO:0000259" key="8">
    <source>
        <dbReference type="PROSITE" id="PS50071"/>
    </source>
</evidence>
<evidence type="ECO:0000256" key="3">
    <source>
        <dbReference type="ARBA" id="ARBA00023155"/>
    </source>
</evidence>
<feature type="region of interest" description="Disordered" evidence="7">
    <location>
        <begin position="608"/>
        <end position="627"/>
    </location>
</feature>
<dbReference type="PRINTS" id="PR00024">
    <property type="entry name" value="HOMEOBOX"/>
</dbReference>
<feature type="region of interest" description="Disordered" evidence="7">
    <location>
        <begin position="190"/>
        <end position="293"/>
    </location>
</feature>
<feature type="compositionally biased region" description="Polar residues" evidence="7">
    <location>
        <begin position="615"/>
        <end position="626"/>
    </location>
</feature>
<evidence type="ECO:0000256" key="7">
    <source>
        <dbReference type="SAM" id="MobiDB-lite"/>
    </source>
</evidence>
<dbReference type="PROSITE" id="PS00027">
    <property type="entry name" value="HOMEOBOX_1"/>
    <property type="match status" value="1"/>
</dbReference>
<feature type="compositionally biased region" description="Polar residues" evidence="7">
    <location>
        <begin position="483"/>
        <end position="512"/>
    </location>
</feature>
<dbReference type="PROSITE" id="PS50071">
    <property type="entry name" value="HOMEOBOX_2"/>
    <property type="match status" value="1"/>
</dbReference>
<dbReference type="FunFam" id="1.10.10.60:FF:000176">
    <property type="entry name" value="pancreas/duodenum homeobox protein 1"/>
    <property type="match status" value="1"/>
</dbReference>
<accession>A0A4D6QHG9</accession>
<dbReference type="GO" id="GO:0000978">
    <property type="term" value="F:RNA polymerase II cis-regulatory region sequence-specific DNA binding"/>
    <property type="evidence" value="ECO:0007669"/>
    <property type="project" value="TreeGrafter"/>
</dbReference>
<dbReference type="SUPFAM" id="SSF46689">
    <property type="entry name" value="Homeodomain-like"/>
    <property type="match status" value="1"/>
</dbReference>
<dbReference type="Gene3D" id="1.10.10.60">
    <property type="entry name" value="Homeodomain-like"/>
    <property type="match status" value="1"/>
</dbReference>
<proteinExistence type="evidence at transcript level"/>
<keyword evidence="3 5" id="KW-0371">Homeobox</keyword>
<dbReference type="PANTHER" id="PTHR45664:SF12">
    <property type="entry name" value="PANCREAS_DUODENUM HOMEOBOX PROTEIN 1"/>
    <property type="match status" value="1"/>
</dbReference>
<feature type="compositionally biased region" description="Polar residues" evidence="7">
    <location>
        <begin position="282"/>
        <end position="293"/>
    </location>
</feature>
<dbReference type="InterPro" id="IPR020479">
    <property type="entry name" value="HD_metazoa"/>
</dbReference>
<dbReference type="InterPro" id="IPR017970">
    <property type="entry name" value="Homeobox_CS"/>
</dbReference>
<feature type="region of interest" description="Disordered" evidence="7">
    <location>
        <begin position="113"/>
        <end position="135"/>
    </location>
</feature>
<feature type="region of interest" description="Disordered" evidence="7">
    <location>
        <begin position="437"/>
        <end position="512"/>
    </location>
</feature>
<dbReference type="AlphaFoldDB" id="A0A4D6QHG9"/>
<feature type="compositionally biased region" description="Basic and acidic residues" evidence="7">
    <location>
        <begin position="246"/>
        <end position="259"/>
    </location>
</feature>
<feature type="compositionally biased region" description="Low complexity" evidence="7">
    <location>
        <begin position="210"/>
        <end position="222"/>
    </location>
</feature>
<feature type="DNA-binding region" description="Homeobox" evidence="5">
    <location>
        <begin position="137"/>
        <end position="196"/>
    </location>
</feature>
<evidence type="ECO:0000256" key="5">
    <source>
        <dbReference type="PROSITE-ProRule" id="PRU00108"/>
    </source>
</evidence>
<dbReference type="InterPro" id="IPR001356">
    <property type="entry name" value="HD"/>
</dbReference>
<keyword evidence="4 5" id="KW-0539">Nucleus</keyword>
<dbReference type="PANTHER" id="PTHR45664">
    <property type="entry name" value="PROTEIN ZERKNUELLT 1-RELATED"/>
    <property type="match status" value="1"/>
</dbReference>
<feature type="region of interest" description="Disordered" evidence="7">
    <location>
        <begin position="353"/>
        <end position="404"/>
    </location>
</feature>
<organism evidence="9">
    <name type="scientific">Acanthochitona rubrolineata</name>
    <dbReference type="NCBI Taxonomy" id="761904"/>
    <lineage>
        <taxon>Eukaryota</taxon>
        <taxon>Metazoa</taxon>
        <taxon>Spiralia</taxon>
        <taxon>Lophotrochozoa</taxon>
        <taxon>Mollusca</taxon>
        <taxon>Polyplacophora</taxon>
        <taxon>Neoloricata</taxon>
        <taxon>Chitonida</taxon>
        <taxon>Acanthochitonina</taxon>
        <taxon>Acanthochitonidae</taxon>
        <taxon>Acanthochitona</taxon>
    </lineage>
</organism>
<evidence type="ECO:0000256" key="4">
    <source>
        <dbReference type="ARBA" id="ARBA00023242"/>
    </source>
</evidence>
<feature type="compositionally biased region" description="Polar residues" evidence="7">
    <location>
        <begin position="437"/>
        <end position="449"/>
    </location>
</feature>
<evidence type="ECO:0000256" key="6">
    <source>
        <dbReference type="RuleBase" id="RU000682"/>
    </source>
</evidence>
<protein>
    <submittedName>
        <fullName evidence="9">Hox2</fullName>
    </submittedName>
</protein>
<comment type="subcellular location">
    <subcellularLocation>
        <location evidence="5 6">Nucleus</location>
    </subcellularLocation>
</comment>
<dbReference type="CDD" id="cd00086">
    <property type="entry name" value="homeodomain"/>
    <property type="match status" value="1"/>
</dbReference>
<feature type="compositionally biased region" description="Polar residues" evidence="7">
    <location>
        <begin position="362"/>
        <end position="384"/>
    </location>
</feature>
<feature type="domain" description="Homeobox" evidence="8">
    <location>
        <begin position="135"/>
        <end position="195"/>
    </location>
</feature>
<dbReference type="EMBL" id="MK637055">
    <property type="protein sequence ID" value="QCF47206.1"/>
    <property type="molecule type" value="mRNA"/>
</dbReference>
<sequence>MMAGERETGFINSQPSIAEFMTGLAHINEGFADSSIMGDTSMGRAGYCGAIYNGVERTNCVQDLASLVSDPAKEQNAGSVKLPEFPWMKDKKQQRKSHERIHTQAINELDFHLSAGNSPGSIPSPPGGNGANSNSATRRLRTAYTNTQLLELEKEFHFNKYLCRPRRIEIAASLDLTERQVKVWFQNRRMKYKRQSQIQKHGGDSEEGKVSSSSVAEQEGSSPTSETQPSFVDINDTNNSNTSDTCHSDMEETNTDIRELAPGVASVDGKENRDKAEDRNMYPTSNGGHENTATLDMSEESLTPRVNDTAADTNKRELKIASERTAGSDTLVISEEIVTDTARKRDHISGEIDASSALPEPNSATITSPDVCNSSTQKATSNSEVFLLPETTPSPKAPLSATSTVESEIGNVMSYSPDSGASLTSPASSLNCTTGSVANGVSGNNTGTLDISPVSKRHQRGDSLLTDDQISDKSESRNKPDSHATSVNFDQSQNGFLNSSQSVPHTQTQVSVQYPPKHYTAMNLMRYNKPNNTRPRSIGQDSGYGITDNVMEDNSTFSPAHNSNPGQLYTQDADQSALSYRPAPNGQYTVPGGNDRCDMSNPWSAKKQTFPGDSVPSTDQLRSHQFPSKHGCYSQGLKFSPNVTVKASSFIPNRSMRAFFQNHQGNYPINRLRFQEPMSQSLPQFRESLNASDGSNGDSWIHSGHRGYAQQDFNQMLHNSDGHFQDKNTGKFMHDNNNMPDFSAPGDIYNAINCSMGNYGEFPLPYPAYGCGPSDVSSTLSYQSTHIPSADLPRQHQSYTFNNSAQDSSIGSGQAISQSMGTDYGSYHNPEMFGYYN</sequence>
<dbReference type="InterPro" id="IPR009057">
    <property type="entry name" value="Homeodomain-like_sf"/>
</dbReference>
<keyword evidence="1" id="KW-0217">Developmental protein</keyword>
<dbReference type="GO" id="GO:0048513">
    <property type="term" value="P:animal organ development"/>
    <property type="evidence" value="ECO:0007669"/>
    <property type="project" value="UniProtKB-ARBA"/>
</dbReference>